<dbReference type="EMBL" id="BAABRL010000002">
    <property type="protein sequence ID" value="GAA5494859.1"/>
    <property type="molecule type" value="Genomic_DNA"/>
</dbReference>
<evidence type="ECO:0000256" key="1">
    <source>
        <dbReference type="SAM" id="SignalP"/>
    </source>
</evidence>
<evidence type="ECO:0000313" key="3">
    <source>
        <dbReference type="Proteomes" id="UP001424741"/>
    </source>
</evidence>
<keyword evidence="3" id="KW-1185">Reference proteome</keyword>
<organism evidence="2 3">
    <name type="scientific">Rubritalea halochordaticola</name>
    <dbReference type="NCBI Taxonomy" id="714537"/>
    <lineage>
        <taxon>Bacteria</taxon>
        <taxon>Pseudomonadati</taxon>
        <taxon>Verrucomicrobiota</taxon>
        <taxon>Verrucomicrobiia</taxon>
        <taxon>Verrucomicrobiales</taxon>
        <taxon>Rubritaleaceae</taxon>
        <taxon>Rubritalea</taxon>
    </lineage>
</organism>
<accession>A0ABP9UYT9</accession>
<proteinExistence type="predicted"/>
<protein>
    <recommendedName>
        <fullName evidence="4">G8 domain-containing protein</fullName>
    </recommendedName>
</protein>
<name>A0ABP9UYT9_9BACT</name>
<evidence type="ECO:0008006" key="4">
    <source>
        <dbReference type="Google" id="ProtNLM"/>
    </source>
</evidence>
<evidence type="ECO:0000313" key="2">
    <source>
        <dbReference type="EMBL" id="GAA5494859.1"/>
    </source>
</evidence>
<feature type="chain" id="PRO_5047162783" description="G8 domain-containing protein" evidence="1">
    <location>
        <begin position="25"/>
        <end position="344"/>
    </location>
</feature>
<reference evidence="2 3" key="1">
    <citation type="submission" date="2024-02" db="EMBL/GenBank/DDBJ databases">
        <title>Rubritalea halochordaticola NBRC 107102.</title>
        <authorList>
            <person name="Ichikawa N."/>
            <person name="Katano-Makiyama Y."/>
            <person name="Hidaka K."/>
        </authorList>
    </citation>
    <scope>NUCLEOTIDE SEQUENCE [LARGE SCALE GENOMIC DNA]</scope>
    <source>
        <strain evidence="2 3">NBRC 107102</strain>
    </source>
</reference>
<dbReference type="RefSeq" id="WP_346187740.1">
    <property type="nucleotide sequence ID" value="NZ_BAABRL010000002.1"/>
</dbReference>
<comment type="caution">
    <text evidence="2">The sequence shown here is derived from an EMBL/GenBank/DDBJ whole genome shotgun (WGS) entry which is preliminary data.</text>
</comment>
<gene>
    <name evidence="2" type="ORF">Rhal01_01023</name>
</gene>
<dbReference type="Proteomes" id="UP001424741">
    <property type="component" value="Unassembled WGS sequence"/>
</dbReference>
<keyword evidence="1" id="KW-0732">Signal</keyword>
<sequence>MKQTTLKPFFLAATLGCTALPLLAGSIQIKSGARATIGGGVTATSIHAEEGAFIEASGSGLSSTAVRVDGTLQVSASPKQLEIGDLTVGSTGVIDMAINGYLIPGTDYDEITVHGAITLEQGASFFISGTGALPDLGSIILLKNDGADPIIGKFQDIGEGTLLPLAESGDSAKLSYAGGDGNDLEISRRFTAFELWALQHGLTIGEYGNSSLSDDPNSDGKNNLWDFAFGKNPLASVVSSVPIYTAIKDLGDPLPAFTLTMPVRANAVWSGAGASPTLTKDSIRYTIHGDSDLQLNSQLVVDEVSPALSDGLPALDAGYVYRTFKLQDTTQSTGFLFVELEESN</sequence>
<feature type="signal peptide" evidence="1">
    <location>
        <begin position="1"/>
        <end position="24"/>
    </location>
</feature>